<gene>
    <name evidence="1" type="ORF">scyTo_0023145</name>
</gene>
<dbReference type="PANTHER" id="PTHR16071:SF2">
    <property type="entry name" value="FIGNL1-INTERACTING REGULATOR OF RECOMBINATION AND MITOSIS"/>
    <property type="match status" value="1"/>
</dbReference>
<comment type="caution">
    <text evidence="1">The sequence shown here is derived from an EMBL/GenBank/DDBJ whole genome shotgun (WGS) entry which is preliminary data.</text>
</comment>
<keyword evidence="2" id="KW-1185">Reference proteome</keyword>
<reference evidence="1 2" key="1">
    <citation type="journal article" date="2018" name="Nat. Ecol. Evol.">
        <title>Shark genomes provide insights into elasmobranch evolution and the origin of vertebrates.</title>
        <authorList>
            <person name="Hara Y"/>
            <person name="Yamaguchi K"/>
            <person name="Onimaru K"/>
            <person name="Kadota M"/>
            <person name="Koyanagi M"/>
            <person name="Keeley SD"/>
            <person name="Tatsumi K"/>
            <person name="Tanaka K"/>
            <person name="Motone F"/>
            <person name="Kageyama Y"/>
            <person name="Nozu R"/>
            <person name="Adachi N"/>
            <person name="Nishimura O"/>
            <person name="Nakagawa R"/>
            <person name="Tanegashima C"/>
            <person name="Kiyatake I"/>
            <person name="Matsumoto R"/>
            <person name="Murakumo K"/>
            <person name="Nishida K"/>
            <person name="Terakita A"/>
            <person name="Kuratani S"/>
            <person name="Sato K"/>
            <person name="Hyodo S Kuraku.S."/>
        </authorList>
    </citation>
    <scope>NUCLEOTIDE SEQUENCE [LARGE SCALE GENOMIC DNA]</scope>
</reference>
<dbReference type="PANTHER" id="PTHR16071">
    <property type="entry name" value="CHROMOSOME 1 OPEN READING FRAME 112"/>
    <property type="match status" value="1"/>
</dbReference>
<name>A0A401Q7T0_SCYTO</name>
<accession>A0A401Q7T0</accession>
<feature type="non-terminal residue" evidence="1">
    <location>
        <position position="1"/>
    </location>
</feature>
<dbReference type="STRING" id="75743.A0A401Q7T0"/>
<organism evidence="1 2">
    <name type="scientific">Scyliorhinus torazame</name>
    <name type="common">Cloudy catshark</name>
    <name type="synonym">Catulus torazame</name>
    <dbReference type="NCBI Taxonomy" id="75743"/>
    <lineage>
        <taxon>Eukaryota</taxon>
        <taxon>Metazoa</taxon>
        <taxon>Chordata</taxon>
        <taxon>Craniata</taxon>
        <taxon>Vertebrata</taxon>
        <taxon>Chondrichthyes</taxon>
        <taxon>Elasmobranchii</taxon>
        <taxon>Galeomorphii</taxon>
        <taxon>Galeoidea</taxon>
        <taxon>Carcharhiniformes</taxon>
        <taxon>Scyliorhinidae</taxon>
        <taxon>Scyliorhinus</taxon>
    </lineage>
</organism>
<protein>
    <submittedName>
        <fullName evidence="1">Uncharacterized protein</fullName>
    </submittedName>
</protein>
<dbReference type="InterPro" id="IPR027902">
    <property type="entry name" value="DUF4487"/>
</dbReference>
<dbReference type="AlphaFoldDB" id="A0A401Q7T0"/>
<dbReference type="EMBL" id="BFAA01026729">
    <property type="protein sequence ID" value="GCB81444.1"/>
    <property type="molecule type" value="Genomic_DNA"/>
</dbReference>
<dbReference type="Pfam" id="PF14868">
    <property type="entry name" value="DUF4487"/>
    <property type="match status" value="1"/>
</dbReference>
<sequence length="132" mass="14434">NVALAALVAVCHAHGEALNLDLQLSITETLCQIWTALTVEQVLSQHCLQQTAALLLSLVALLIRVVGPTLIAQGLFGLSRSYYWEIMATAMGSMEETVMLVHGCYQKMCETGRILQTSTSRMMGKAKDRILI</sequence>
<evidence type="ECO:0000313" key="1">
    <source>
        <dbReference type="EMBL" id="GCB81444.1"/>
    </source>
</evidence>
<dbReference type="Proteomes" id="UP000288216">
    <property type="component" value="Unassembled WGS sequence"/>
</dbReference>
<proteinExistence type="predicted"/>
<evidence type="ECO:0000313" key="2">
    <source>
        <dbReference type="Proteomes" id="UP000288216"/>
    </source>
</evidence>